<accession>A0ABS8BSE5</accession>
<evidence type="ECO:0000313" key="3">
    <source>
        <dbReference type="EMBL" id="MCB5198663.1"/>
    </source>
</evidence>
<dbReference type="EMBL" id="JAJATZ010000002">
    <property type="protein sequence ID" value="MCB5198663.1"/>
    <property type="molecule type" value="Genomic_DNA"/>
</dbReference>
<gene>
    <name evidence="3" type="ORF">LGQ03_05375</name>
</gene>
<keyword evidence="4" id="KW-1185">Reference proteome</keyword>
<evidence type="ECO:0000313" key="4">
    <source>
        <dbReference type="Proteomes" id="UP001138961"/>
    </source>
</evidence>
<feature type="domain" description="NADH:ubiquinone oxidoreductase intermediate-associated protein 30" evidence="2">
    <location>
        <begin position="7"/>
        <end position="141"/>
    </location>
</feature>
<dbReference type="SUPFAM" id="SSF49785">
    <property type="entry name" value="Galactose-binding domain-like"/>
    <property type="match status" value="1"/>
</dbReference>
<comment type="caution">
    <text evidence="3">The sequence shown here is derived from an EMBL/GenBank/DDBJ whole genome shotgun (WGS) entry which is preliminary data.</text>
</comment>
<name>A0ABS8BSE5_9RHOB</name>
<dbReference type="InterPro" id="IPR013857">
    <property type="entry name" value="NADH-UbQ_OxRdtase-assoc_prot30"/>
</dbReference>
<dbReference type="RefSeq" id="WP_226747568.1">
    <property type="nucleotide sequence ID" value="NZ_JAJATZ010000002.1"/>
</dbReference>
<evidence type="ECO:0000259" key="2">
    <source>
        <dbReference type="Pfam" id="PF08547"/>
    </source>
</evidence>
<protein>
    <submittedName>
        <fullName evidence="3">CIA30 family protein</fullName>
    </submittedName>
</protein>
<evidence type="ECO:0000256" key="1">
    <source>
        <dbReference type="ARBA" id="ARBA00007884"/>
    </source>
</evidence>
<dbReference type="InterPro" id="IPR039131">
    <property type="entry name" value="NDUFAF1"/>
</dbReference>
<reference evidence="3" key="1">
    <citation type="submission" date="2021-10" db="EMBL/GenBank/DDBJ databases">
        <title>Loktanella gaetbuli sp. nov., isolated from a tidal flat.</title>
        <authorList>
            <person name="Park S."/>
            <person name="Yoon J.-H."/>
        </authorList>
    </citation>
    <scope>NUCLEOTIDE SEQUENCE</scope>
    <source>
        <strain evidence="3">TSTF-M6</strain>
    </source>
</reference>
<dbReference type="PANTHER" id="PTHR13194">
    <property type="entry name" value="COMPLEX I INTERMEDIATE-ASSOCIATED PROTEIN 30"/>
    <property type="match status" value="1"/>
</dbReference>
<dbReference type="InterPro" id="IPR008979">
    <property type="entry name" value="Galactose-bd-like_sf"/>
</dbReference>
<dbReference type="Proteomes" id="UP001138961">
    <property type="component" value="Unassembled WGS sequence"/>
</dbReference>
<dbReference type="PANTHER" id="PTHR13194:SF19">
    <property type="entry name" value="NAD(P)-BINDING ROSSMANN-FOLD SUPERFAMILY PROTEIN"/>
    <property type="match status" value="1"/>
</dbReference>
<dbReference type="Pfam" id="PF08547">
    <property type="entry name" value="CIA30"/>
    <property type="match status" value="1"/>
</dbReference>
<proteinExistence type="inferred from homology"/>
<organism evidence="3 4">
    <name type="scientific">Loktanella gaetbuli</name>
    <dbReference type="NCBI Taxonomy" id="2881335"/>
    <lineage>
        <taxon>Bacteria</taxon>
        <taxon>Pseudomonadati</taxon>
        <taxon>Pseudomonadota</taxon>
        <taxon>Alphaproteobacteria</taxon>
        <taxon>Rhodobacterales</taxon>
        <taxon>Roseobacteraceae</taxon>
        <taxon>Loktanella</taxon>
    </lineage>
</organism>
<sequence>MQIDFQDPDDWRFISDQVMGGVSTGRVDFHAADGRHYATLAGDVSTENNGGFIQIRRDVDGLPASATAMVLTVRGNGAAYKVHLRTRQSERPWHYFAASFDAPAEWTDITLPLADFAPNKDHLQAPVHPTDVRSIGIVAYGADYHAKLDIAGIVLR</sequence>
<comment type="similarity">
    <text evidence="1">Belongs to the CIA30 family.</text>
</comment>